<dbReference type="EMBL" id="HBGJ01023591">
    <property type="protein sequence ID" value="CAD9256743.1"/>
    <property type="molecule type" value="Transcribed_RNA"/>
</dbReference>
<dbReference type="PANTHER" id="PTHR43159:SF2">
    <property type="entry name" value="ENOYL-[ACYL-CARRIER-PROTEIN] REDUCTASE [NADH], CHLOROPLASTIC"/>
    <property type="match status" value="1"/>
</dbReference>
<dbReference type="Gene3D" id="3.40.50.720">
    <property type="entry name" value="NAD(P)-binding Rossmann-like Domain"/>
    <property type="match status" value="1"/>
</dbReference>
<dbReference type="InterPro" id="IPR002347">
    <property type="entry name" value="SDR_fam"/>
</dbReference>
<dbReference type="Pfam" id="PF13561">
    <property type="entry name" value="adh_short_C2"/>
    <property type="match status" value="1"/>
</dbReference>
<keyword evidence="6" id="KW-0443">Lipid metabolism</keyword>
<dbReference type="PANTHER" id="PTHR43159">
    <property type="entry name" value="ENOYL-[ACYL-CARRIER-PROTEIN] REDUCTASE"/>
    <property type="match status" value="1"/>
</dbReference>
<dbReference type="InterPro" id="IPR036291">
    <property type="entry name" value="NAD(P)-bd_dom_sf"/>
</dbReference>
<protein>
    <recommendedName>
        <fullName evidence="9">Enoyl-[acyl-carrier-protein] reductase (NADH)</fullName>
    </recommendedName>
</protein>
<dbReference type="GO" id="GO:0004318">
    <property type="term" value="F:enoyl-[acyl-carrier-protein] reductase (NADH) activity"/>
    <property type="evidence" value="ECO:0007669"/>
    <property type="project" value="InterPro"/>
</dbReference>
<gene>
    <name evidence="8" type="ORF">PPAR1163_LOCUS15114</name>
</gene>
<name>A0A7S1U4E4_9STRA</name>
<dbReference type="GO" id="GO:0006633">
    <property type="term" value="P:fatty acid biosynthetic process"/>
    <property type="evidence" value="ECO:0007669"/>
    <property type="project" value="UniProtKB-KW"/>
</dbReference>
<keyword evidence="3" id="KW-0444">Lipid biosynthesis</keyword>
<evidence type="ECO:0000256" key="1">
    <source>
        <dbReference type="ARBA" id="ARBA00005189"/>
    </source>
</evidence>
<comment type="pathway">
    <text evidence="1">Lipid metabolism.</text>
</comment>
<organism evidence="8">
    <name type="scientific">Phaeomonas parva</name>
    <dbReference type="NCBI Taxonomy" id="124430"/>
    <lineage>
        <taxon>Eukaryota</taxon>
        <taxon>Sar</taxon>
        <taxon>Stramenopiles</taxon>
        <taxon>Ochrophyta</taxon>
        <taxon>Pinguiophyceae</taxon>
        <taxon>Pinguiochrysidales</taxon>
        <taxon>Pinguiochrysidaceae</taxon>
        <taxon>Phaeomonas</taxon>
    </lineage>
</organism>
<dbReference type="InterPro" id="IPR014358">
    <property type="entry name" value="Enoyl-ACP_Rdtase_NADH"/>
</dbReference>
<evidence type="ECO:0000256" key="5">
    <source>
        <dbReference type="ARBA" id="ARBA00023002"/>
    </source>
</evidence>
<proteinExistence type="inferred from homology"/>
<reference evidence="8" key="1">
    <citation type="submission" date="2021-01" db="EMBL/GenBank/DDBJ databases">
        <authorList>
            <person name="Corre E."/>
            <person name="Pelletier E."/>
            <person name="Niang G."/>
            <person name="Scheremetjew M."/>
            <person name="Finn R."/>
            <person name="Kale V."/>
            <person name="Holt S."/>
            <person name="Cochrane G."/>
            <person name="Meng A."/>
            <person name="Brown T."/>
            <person name="Cohen L."/>
        </authorList>
    </citation>
    <scope>NUCLEOTIDE SEQUENCE</scope>
    <source>
        <strain evidence="8">CCMP2877</strain>
    </source>
</reference>
<evidence type="ECO:0000256" key="4">
    <source>
        <dbReference type="ARBA" id="ARBA00022832"/>
    </source>
</evidence>
<evidence type="ECO:0000256" key="6">
    <source>
        <dbReference type="ARBA" id="ARBA00023098"/>
    </source>
</evidence>
<keyword evidence="4" id="KW-0276">Fatty acid metabolism</keyword>
<evidence type="ECO:0000256" key="7">
    <source>
        <dbReference type="ARBA" id="ARBA00023160"/>
    </source>
</evidence>
<evidence type="ECO:0008006" key="9">
    <source>
        <dbReference type="Google" id="ProtNLM"/>
    </source>
</evidence>
<keyword evidence="7" id="KW-0275">Fatty acid biosynthesis</keyword>
<evidence type="ECO:0000313" key="8">
    <source>
        <dbReference type="EMBL" id="CAD9256743.1"/>
    </source>
</evidence>
<evidence type="ECO:0000256" key="3">
    <source>
        <dbReference type="ARBA" id="ARBA00022516"/>
    </source>
</evidence>
<dbReference type="SUPFAM" id="SSF51735">
    <property type="entry name" value="NAD(P)-binding Rossmann-fold domains"/>
    <property type="match status" value="1"/>
</dbReference>
<evidence type="ECO:0000256" key="2">
    <source>
        <dbReference type="ARBA" id="ARBA00009233"/>
    </source>
</evidence>
<keyword evidence="5" id="KW-0560">Oxidoreductase</keyword>
<accession>A0A7S1U4E4</accession>
<comment type="similarity">
    <text evidence="2">Belongs to the short-chain dehydrogenases/reductases (SDR) family. FabI subfamily.</text>
</comment>
<dbReference type="AlphaFoldDB" id="A0A7S1U4E4"/>
<sequence length="191" mass="20258">MLRGRRALVVGVTNHRSLGWAIARLWHQEGAEVTVTYQQEKQRGTIDRLIRELGAGADEIMALRCDVTSDDDVLGLARHIQSGGRGLDALCHTVAFANPRAMRHGLLGGTEEGESLAAALAAQRAAWAEAMDVSVFSLVALARELRPSLAASETGASVMTLSYIGADRAVPGYAAMGPAKAALQARARSQI</sequence>